<dbReference type="AlphaFoldDB" id="A0A1I2SFU5"/>
<dbReference type="STRING" id="269670.SAMN02982927_01871"/>
<feature type="transmembrane region" description="Helical" evidence="1">
    <location>
        <begin position="64"/>
        <end position="82"/>
    </location>
</feature>
<keyword evidence="1" id="KW-0472">Membrane</keyword>
<dbReference type="InterPro" id="IPR025273">
    <property type="entry name" value="DUF4064"/>
</dbReference>
<evidence type="ECO:0000313" key="4">
    <source>
        <dbReference type="Proteomes" id="UP000198752"/>
    </source>
</evidence>
<dbReference type="RefSeq" id="WP_093672283.1">
    <property type="nucleotide sequence ID" value="NZ_FOOY01000011.1"/>
</dbReference>
<gene>
    <name evidence="3" type="ORF">SAMN02982927_01871</name>
</gene>
<keyword evidence="1" id="KW-0812">Transmembrane</keyword>
<feature type="transmembrane region" description="Helical" evidence="1">
    <location>
        <begin position="89"/>
        <end position="108"/>
    </location>
</feature>
<dbReference type="Proteomes" id="UP000198752">
    <property type="component" value="Unassembled WGS sequence"/>
</dbReference>
<keyword evidence="1" id="KW-1133">Transmembrane helix</keyword>
<keyword evidence="4" id="KW-1185">Reference proteome</keyword>
<accession>A0A1I2SFU5</accession>
<dbReference type="OrthoDB" id="9845387at2"/>
<feature type="transmembrane region" description="Helical" evidence="1">
    <location>
        <begin position="12"/>
        <end position="31"/>
    </location>
</feature>
<proteinExistence type="predicted"/>
<dbReference type="EMBL" id="FOOY01000011">
    <property type="protein sequence ID" value="SFG48901.1"/>
    <property type="molecule type" value="Genomic_DNA"/>
</dbReference>
<evidence type="ECO:0000259" key="2">
    <source>
        <dbReference type="Pfam" id="PF13273"/>
    </source>
</evidence>
<organism evidence="3 4">
    <name type="scientific">Sporolactobacillus nakayamae</name>
    <dbReference type="NCBI Taxonomy" id="269670"/>
    <lineage>
        <taxon>Bacteria</taxon>
        <taxon>Bacillati</taxon>
        <taxon>Bacillota</taxon>
        <taxon>Bacilli</taxon>
        <taxon>Bacillales</taxon>
        <taxon>Sporolactobacillaceae</taxon>
        <taxon>Sporolactobacillus</taxon>
    </lineage>
</organism>
<protein>
    <recommendedName>
        <fullName evidence="2">DUF4064 domain-containing protein</fullName>
    </recommendedName>
</protein>
<reference evidence="4" key="1">
    <citation type="submission" date="2016-10" db="EMBL/GenBank/DDBJ databases">
        <authorList>
            <person name="Varghese N."/>
            <person name="Submissions S."/>
        </authorList>
    </citation>
    <scope>NUCLEOTIDE SEQUENCE [LARGE SCALE GENOMIC DNA]</scope>
    <source>
        <strain evidence="4">ATCC 700379</strain>
    </source>
</reference>
<feature type="transmembrane region" description="Helical" evidence="1">
    <location>
        <begin position="114"/>
        <end position="130"/>
    </location>
</feature>
<sequence length="144" mass="15153">MYKRTAERILGIIGLVIAGLQTCAGIFSLVASQSSELKKIMLESDSAKHVNEQVAEMQRVGTSFLTFSGLAFALALVAICLLSKKKRATVPAILLVAAGVLITGNLIFAGPNPGIFAALLLVISGIIAWRKKPIAGETHGSHRA</sequence>
<feature type="domain" description="DUF4064" evidence="2">
    <location>
        <begin position="3"/>
        <end position="101"/>
    </location>
</feature>
<evidence type="ECO:0000256" key="1">
    <source>
        <dbReference type="SAM" id="Phobius"/>
    </source>
</evidence>
<name>A0A1I2SFU5_9BACL</name>
<dbReference type="Pfam" id="PF13273">
    <property type="entry name" value="DUF4064"/>
    <property type="match status" value="1"/>
</dbReference>
<evidence type="ECO:0000313" key="3">
    <source>
        <dbReference type="EMBL" id="SFG48901.1"/>
    </source>
</evidence>